<reference evidence="3" key="1">
    <citation type="submission" date="2021-03" db="EMBL/GenBank/DDBJ databases">
        <title>Draft genome sequence of rust myrtle Austropuccinia psidii MF-1, a brazilian biotype.</title>
        <authorList>
            <person name="Quecine M.C."/>
            <person name="Pachon D.M.R."/>
            <person name="Bonatelli M.L."/>
            <person name="Correr F.H."/>
            <person name="Franceschini L.M."/>
            <person name="Leite T.F."/>
            <person name="Margarido G.R.A."/>
            <person name="Almeida C.A."/>
            <person name="Ferrarezi J.A."/>
            <person name="Labate C.A."/>
        </authorList>
    </citation>
    <scope>NUCLEOTIDE SEQUENCE</scope>
    <source>
        <strain evidence="3">MF-1</strain>
    </source>
</reference>
<feature type="compositionally biased region" description="Polar residues" evidence="1">
    <location>
        <begin position="109"/>
        <end position="130"/>
    </location>
</feature>
<feature type="signal peptide" evidence="2">
    <location>
        <begin position="1"/>
        <end position="21"/>
    </location>
</feature>
<proteinExistence type="predicted"/>
<gene>
    <name evidence="3" type="ORF">O181_022529</name>
</gene>
<name>A0A9Q3GXS2_9BASI</name>
<sequence>MQASLLFLVQVVSVLFGPALTAPFSPIHVSAPLRRSFEDDFFSNEHGSGDTRNHESGDLEWDRGMAGKYFKALDGSAAGFDGNGNGYAYRKKGMQAAQNTAWDKGRASYESSTTANPNDGSQWGNNYPSRYSNPNGEGEGGSNYPSRYSDPNGEGEGGSDYPSRYSDPNGQATGKNNYPSSDTTPAYENQRLHSSADENKPTYANSLAQKPDHTSNDLHEETTTAPNTTELPTTTDDHKNEHETPSK</sequence>
<comment type="caution">
    <text evidence="3">The sequence shown here is derived from an EMBL/GenBank/DDBJ whole genome shotgun (WGS) entry which is preliminary data.</text>
</comment>
<accession>A0A9Q3GXS2</accession>
<evidence type="ECO:0000313" key="4">
    <source>
        <dbReference type="Proteomes" id="UP000765509"/>
    </source>
</evidence>
<feature type="compositionally biased region" description="Basic and acidic residues" evidence="1">
    <location>
        <begin position="210"/>
        <end position="222"/>
    </location>
</feature>
<feature type="compositionally biased region" description="Polar residues" evidence="1">
    <location>
        <begin position="166"/>
        <end position="187"/>
    </location>
</feature>
<keyword evidence="4" id="KW-1185">Reference proteome</keyword>
<feature type="compositionally biased region" description="Low complexity" evidence="1">
    <location>
        <begin position="131"/>
        <end position="146"/>
    </location>
</feature>
<evidence type="ECO:0000313" key="3">
    <source>
        <dbReference type="EMBL" id="MBW0482814.1"/>
    </source>
</evidence>
<feature type="region of interest" description="Disordered" evidence="1">
    <location>
        <begin position="104"/>
        <end position="247"/>
    </location>
</feature>
<evidence type="ECO:0000256" key="2">
    <source>
        <dbReference type="SAM" id="SignalP"/>
    </source>
</evidence>
<protein>
    <submittedName>
        <fullName evidence="3">Uncharacterized protein</fullName>
    </submittedName>
</protein>
<dbReference type="Proteomes" id="UP000765509">
    <property type="component" value="Unassembled WGS sequence"/>
</dbReference>
<feature type="compositionally biased region" description="Low complexity" evidence="1">
    <location>
        <begin position="223"/>
        <end position="234"/>
    </location>
</feature>
<evidence type="ECO:0000256" key="1">
    <source>
        <dbReference type="SAM" id="MobiDB-lite"/>
    </source>
</evidence>
<keyword evidence="2" id="KW-0732">Signal</keyword>
<organism evidence="3 4">
    <name type="scientific">Austropuccinia psidii MF-1</name>
    <dbReference type="NCBI Taxonomy" id="1389203"/>
    <lineage>
        <taxon>Eukaryota</taxon>
        <taxon>Fungi</taxon>
        <taxon>Dikarya</taxon>
        <taxon>Basidiomycota</taxon>
        <taxon>Pucciniomycotina</taxon>
        <taxon>Pucciniomycetes</taxon>
        <taxon>Pucciniales</taxon>
        <taxon>Sphaerophragmiaceae</taxon>
        <taxon>Austropuccinia</taxon>
    </lineage>
</organism>
<feature type="chain" id="PRO_5040131921" evidence="2">
    <location>
        <begin position="22"/>
        <end position="247"/>
    </location>
</feature>
<feature type="compositionally biased region" description="Basic and acidic residues" evidence="1">
    <location>
        <begin position="235"/>
        <end position="247"/>
    </location>
</feature>
<dbReference type="AlphaFoldDB" id="A0A9Q3GXS2"/>
<feature type="compositionally biased region" description="Basic and acidic residues" evidence="1">
    <location>
        <begin position="190"/>
        <end position="200"/>
    </location>
</feature>
<dbReference type="EMBL" id="AVOT02006942">
    <property type="protein sequence ID" value="MBW0482814.1"/>
    <property type="molecule type" value="Genomic_DNA"/>
</dbReference>